<name>A0A086ZVY4_9BIFI</name>
<dbReference type="GO" id="GO:0005737">
    <property type="term" value="C:cytoplasm"/>
    <property type="evidence" value="ECO:0007669"/>
    <property type="project" value="TreeGrafter"/>
</dbReference>
<accession>A0A086ZVY4</accession>
<dbReference type="OrthoDB" id="9769158at2"/>
<feature type="compositionally biased region" description="Polar residues" evidence="1">
    <location>
        <begin position="1"/>
        <end position="10"/>
    </location>
</feature>
<dbReference type="EMBL" id="JGYN01000014">
    <property type="protein sequence ID" value="KFI50684.1"/>
    <property type="molecule type" value="Genomic_DNA"/>
</dbReference>
<evidence type="ECO:0000313" key="2">
    <source>
        <dbReference type="EMBL" id="KFI50684.1"/>
    </source>
</evidence>
<keyword evidence="2" id="KW-0808">Transferase</keyword>
<dbReference type="Pfam" id="PF13410">
    <property type="entry name" value="GST_C_2"/>
    <property type="match status" value="1"/>
</dbReference>
<dbReference type="Gene3D" id="1.20.1050.10">
    <property type="match status" value="1"/>
</dbReference>
<keyword evidence="3" id="KW-1185">Reference proteome</keyword>
<dbReference type="InterPro" id="IPR036282">
    <property type="entry name" value="Glutathione-S-Trfase_C_sf"/>
</dbReference>
<dbReference type="GO" id="GO:0004364">
    <property type="term" value="F:glutathione transferase activity"/>
    <property type="evidence" value="ECO:0007669"/>
    <property type="project" value="InterPro"/>
</dbReference>
<organism evidence="2 3">
    <name type="scientific">Bifidobacterium biavatii DSM 23969</name>
    <dbReference type="NCBI Taxonomy" id="1437608"/>
    <lineage>
        <taxon>Bacteria</taxon>
        <taxon>Bacillati</taxon>
        <taxon>Actinomycetota</taxon>
        <taxon>Actinomycetes</taxon>
        <taxon>Bifidobacteriales</taxon>
        <taxon>Bifidobacteriaceae</taxon>
        <taxon>Bifidobacterium</taxon>
    </lineage>
</organism>
<dbReference type="SUPFAM" id="SSF47616">
    <property type="entry name" value="GST C-terminal domain-like"/>
    <property type="match status" value="1"/>
</dbReference>
<proteinExistence type="predicted"/>
<reference evidence="2 3" key="1">
    <citation type="submission" date="2014-03" db="EMBL/GenBank/DDBJ databases">
        <title>Genomics of Bifidobacteria.</title>
        <authorList>
            <person name="Ventura M."/>
            <person name="Milani C."/>
            <person name="Lugli G.A."/>
        </authorList>
    </citation>
    <scope>NUCLEOTIDE SEQUENCE [LARGE SCALE GENOMIC DNA]</scope>
    <source>
        <strain evidence="2 3">DSM 23969</strain>
    </source>
</reference>
<evidence type="ECO:0000256" key="1">
    <source>
        <dbReference type="SAM" id="MobiDB-lite"/>
    </source>
</evidence>
<dbReference type="AlphaFoldDB" id="A0A086ZVY4"/>
<evidence type="ECO:0000313" key="3">
    <source>
        <dbReference type="Proteomes" id="UP000029108"/>
    </source>
</evidence>
<dbReference type="InterPro" id="IPR016639">
    <property type="entry name" value="GST_Omega/GSH"/>
</dbReference>
<comment type="caution">
    <text evidence="2">The sequence shown here is derived from an EMBL/GenBank/DDBJ whole genome shotgun (WGS) entry which is preliminary data.</text>
</comment>
<dbReference type="Proteomes" id="UP000029108">
    <property type="component" value="Unassembled WGS sequence"/>
</dbReference>
<feature type="region of interest" description="Disordered" evidence="1">
    <location>
        <begin position="1"/>
        <end position="21"/>
    </location>
</feature>
<dbReference type="STRING" id="1437608.GCA_000771645_01240"/>
<dbReference type="PANTHER" id="PTHR32419:SF6">
    <property type="entry name" value="GLUTATHIONE S-TRANSFERASE OMEGA-LIKE 1-RELATED"/>
    <property type="match status" value="1"/>
</dbReference>
<gene>
    <name evidence="2" type="ORF">BBIA_2032</name>
</gene>
<dbReference type="PANTHER" id="PTHR32419">
    <property type="entry name" value="GLUTATHIONYL-HYDROQUINONE REDUCTASE"/>
    <property type="match status" value="1"/>
</dbReference>
<dbReference type="RefSeq" id="WP_051923843.1">
    <property type="nucleotide sequence ID" value="NZ_JDUU01000024.1"/>
</dbReference>
<dbReference type="eggNOG" id="COG0435">
    <property type="taxonomic scope" value="Bacteria"/>
</dbReference>
<sequence>MTNATSTDVSVSFEPASSARKLPAGGTGRLGFFEPAAPALPLNPDDALADIAAESAGNAQPYPLVLSASPLDPRAWPAIIAARVAGGVTIGSSTADDVERSAASTASDAPASSANSFTVDTIDVNGDELPDVTLYAARADGTRTAVSDDWARLSRLIERFSPHAGTLYPSALARDIDRLDAIIDQDLIGTLFAVIASSEHPHDERLDRRDFLHGAQQHAALRRVFYARLGWFDDILSRSPYLLGSQPTDADAHLFGVLLTFDIGYRNAFPVPDAAVVDYPHLWEYAKRLYATPGLVSDDDRRTIGLLPDTDGAYTQPWGEPAFTETVDDIRAAWNA</sequence>
<protein>
    <submittedName>
        <fullName evidence="2">Acetyltransferase</fullName>
    </submittedName>
</protein>